<sequence length="176" mass="20128">MVETILAIILGGFGGTVGTIAYTKYTSKIQKMYCYCIDEDIMSKLPITNDDGTTHKNIHTKEFLLKNTTNIDQKNFRVIFEFEAGAIILKHTNKSKIGVDEFKSRLPKPNEYSVRIKDFNRDDEIKFIFEIANIVNNKISITEANCVGFKITHKDKRKIKANSKLTFVSKENINPE</sequence>
<name>A0A1I6SXU8_9FLAO</name>
<gene>
    <name evidence="2" type="ORF">SAMN04488006_0199</name>
</gene>
<dbReference type="EMBL" id="FOZP01000013">
    <property type="protein sequence ID" value="SFS81824.1"/>
    <property type="molecule type" value="Genomic_DNA"/>
</dbReference>
<proteinExistence type="predicted"/>
<feature type="transmembrane region" description="Helical" evidence="1">
    <location>
        <begin position="6"/>
        <end position="23"/>
    </location>
</feature>
<keyword evidence="1" id="KW-0472">Membrane</keyword>
<evidence type="ECO:0000313" key="2">
    <source>
        <dbReference type="EMBL" id="SFS81824.1"/>
    </source>
</evidence>
<organism evidence="2 3">
    <name type="scientific">Lutibacter maritimus</name>
    <dbReference type="NCBI Taxonomy" id="593133"/>
    <lineage>
        <taxon>Bacteria</taxon>
        <taxon>Pseudomonadati</taxon>
        <taxon>Bacteroidota</taxon>
        <taxon>Flavobacteriia</taxon>
        <taxon>Flavobacteriales</taxon>
        <taxon>Flavobacteriaceae</taxon>
        <taxon>Lutibacter</taxon>
    </lineage>
</organism>
<reference evidence="3" key="1">
    <citation type="submission" date="2016-10" db="EMBL/GenBank/DDBJ databases">
        <authorList>
            <person name="Varghese N."/>
            <person name="Submissions S."/>
        </authorList>
    </citation>
    <scope>NUCLEOTIDE SEQUENCE [LARGE SCALE GENOMIC DNA]</scope>
    <source>
        <strain evidence="3">DSM 24450</strain>
    </source>
</reference>
<keyword evidence="1" id="KW-0812">Transmembrane</keyword>
<dbReference type="RefSeq" id="WP_090230798.1">
    <property type="nucleotide sequence ID" value="NZ_FOZP01000013.1"/>
</dbReference>
<dbReference type="AlphaFoldDB" id="A0A1I6SXU8"/>
<dbReference type="STRING" id="593133.SAMN04488006_0199"/>
<evidence type="ECO:0000256" key="1">
    <source>
        <dbReference type="SAM" id="Phobius"/>
    </source>
</evidence>
<keyword evidence="1" id="KW-1133">Transmembrane helix</keyword>
<evidence type="ECO:0000313" key="3">
    <source>
        <dbReference type="Proteomes" id="UP000199312"/>
    </source>
</evidence>
<keyword evidence="3" id="KW-1185">Reference proteome</keyword>
<protein>
    <submittedName>
        <fullName evidence="2">Uncharacterized protein</fullName>
    </submittedName>
</protein>
<accession>A0A1I6SXU8</accession>
<dbReference type="Proteomes" id="UP000199312">
    <property type="component" value="Unassembled WGS sequence"/>
</dbReference>